<dbReference type="OrthoDB" id="188042at2759"/>
<proteinExistence type="predicted"/>
<evidence type="ECO:0000313" key="3">
    <source>
        <dbReference type="Proteomes" id="UP000242877"/>
    </source>
</evidence>
<evidence type="ECO:0000313" key="2">
    <source>
        <dbReference type="EMBL" id="KZZ97169.1"/>
    </source>
</evidence>
<dbReference type="AlphaFoldDB" id="A0A168CYT5"/>
<keyword evidence="3" id="KW-1185">Reference proteome</keyword>
<evidence type="ECO:0000256" key="1">
    <source>
        <dbReference type="SAM" id="MobiDB-lite"/>
    </source>
</evidence>
<organism evidence="2 3">
    <name type="scientific">Ascosphaera apis ARSEF 7405</name>
    <dbReference type="NCBI Taxonomy" id="392613"/>
    <lineage>
        <taxon>Eukaryota</taxon>
        <taxon>Fungi</taxon>
        <taxon>Dikarya</taxon>
        <taxon>Ascomycota</taxon>
        <taxon>Pezizomycotina</taxon>
        <taxon>Eurotiomycetes</taxon>
        <taxon>Eurotiomycetidae</taxon>
        <taxon>Onygenales</taxon>
        <taxon>Ascosphaeraceae</taxon>
        <taxon>Ascosphaera</taxon>
    </lineage>
</organism>
<dbReference type="Proteomes" id="UP000242877">
    <property type="component" value="Unassembled WGS sequence"/>
</dbReference>
<protein>
    <submittedName>
        <fullName evidence="2">Vacuolar protein sorting-associated protein 62</fullName>
    </submittedName>
</protein>
<dbReference type="Pfam" id="PF06101">
    <property type="entry name" value="Vps62"/>
    <property type="match status" value="1"/>
</dbReference>
<accession>A0A168CYT5</accession>
<dbReference type="VEuPathDB" id="FungiDB:AAP_00812"/>
<dbReference type="EMBL" id="AZGZ01000002">
    <property type="protein sequence ID" value="KZZ97169.1"/>
    <property type="molecule type" value="Genomic_DNA"/>
</dbReference>
<name>A0A168CYT5_9EURO</name>
<sequence length="414" mass="47014">MGSRATRVTIYILLFCIIYVSLNSLAHSLNPNWFIWFEEDREEAKWLASSSSWWDRKACRWLSLCGLAHYKRARTLYGFKLLDSALPASGDDAKSYFGDDSNDAANATSGSSTDEPRILKEIPSYVFEYAPLVHLCSQEQYWPSDIGEHLSHTTPFLNYSAVPPEFQNISLDNLDLLNQWEKGRFVFLTSDSNVEDRPDWIEGEHNIPEPVETSDENSWFPGVFDGTCNDDAADDERTAPFPGEHEMTADYYDEEINNSPLSPVFQRSRQREQQHIHPSGRAPGRSSAPVVLIVVDKGDGIVDAFWFYFYSFNLGNVVLRIRFGNHVGDWEHSVVRFHHGKPKAIFFSAHSAGEAYKYEAVEKLGKRVSSPPPPTLQWAVADSNRACDILRERYACYVCNSRGSHIWFAMGSPS</sequence>
<dbReference type="PANTHER" id="PTHR48172">
    <property type="match status" value="1"/>
</dbReference>
<comment type="caution">
    <text evidence="2">The sequence shown here is derived from an EMBL/GenBank/DDBJ whole genome shotgun (WGS) entry which is preliminary data.</text>
</comment>
<dbReference type="PANTHER" id="PTHR48172:SF2">
    <property type="entry name" value="VACUOLAR PROTEIN SORTING PROTEIN 62"/>
    <property type="match status" value="1"/>
</dbReference>
<reference evidence="2 3" key="1">
    <citation type="journal article" date="2016" name="Genome Biol. Evol.">
        <title>Divergent and convergent evolution of fungal pathogenicity.</title>
        <authorList>
            <person name="Shang Y."/>
            <person name="Xiao G."/>
            <person name="Zheng P."/>
            <person name="Cen K."/>
            <person name="Zhan S."/>
            <person name="Wang C."/>
        </authorList>
    </citation>
    <scope>NUCLEOTIDE SEQUENCE [LARGE SCALE GENOMIC DNA]</scope>
    <source>
        <strain evidence="2 3">ARSEF 7405</strain>
    </source>
</reference>
<feature type="region of interest" description="Disordered" evidence="1">
    <location>
        <begin position="265"/>
        <end position="284"/>
    </location>
</feature>
<gene>
    <name evidence="2" type="ORF">AAP_00812</name>
</gene>
<dbReference type="InterPro" id="IPR009291">
    <property type="entry name" value="Vps62"/>
</dbReference>
<feature type="region of interest" description="Disordered" evidence="1">
    <location>
        <begin position="199"/>
        <end position="218"/>
    </location>
</feature>